<comment type="caution">
    <text evidence="4">The sequence shown here is derived from an EMBL/GenBank/DDBJ whole genome shotgun (WGS) entry which is preliminary data.</text>
</comment>
<keyword evidence="5" id="KW-1185">Reference proteome</keyword>
<organism evidence="4 5">
    <name type="scientific">Camellia sinensis var. sinensis</name>
    <name type="common">China tea</name>
    <dbReference type="NCBI Taxonomy" id="542762"/>
    <lineage>
        <taxon>Eukaryota</taxon>
        <taxon>Viridiplantae</taxon>
        <taxon>Streptophyta</taxon>
        <taxon>Embryophyta</taxon>
        <taxon>Tracheophyta</taxon>
        <taxon>Spermatophyta</taxon>
        <taxon>Magnoliopsida</taxon>
        <taxon>eudicotyledons</taxon>
        <taxon>Gunneridae</taxon>
        <taxon>Pentapetalae</taxon>
        <taxon>asterids</taxon>
        <taxon>Ericales</taxon>
        <taxon>Theaceae</taxon>
        <taxon>Camellia</taxon>
    </lineage>
</organism>
<evidence type="ECO:0000256" key="1">
    <source>
        <dbReference type="ARBA" id="ARBA00007447"/>
    </source>
</evidence>
<feature type="region of interest" description="Disordered" evidence="2">
    <location>
        <begin position="1"/>
        <end position="35"/>
    </location>
</feature>
<feature type="region of interest" description="Disordered" evidence="2">
    <location>
        <begin position="48"/>
        <end position="94"/>
    </location>
</feature>
<dbReference type="InterPro" id="IPR032861">
    <property type="entry name" value="TAXi_N"/>
</dbReference>
<reference evidence="4 5" key="1">
    <citation type="journal article" date="2018" name="Proc. Natl. Acad. Sci. U.S.A.">
        <title>Draft genome sequence of Camellia sinensis var. sinensis provides insights into the evolution of the tea genome and tea quality.</title>
        <authorList>
            <person name="Wei C."/>
            <person name="Yang H."/>
            <person name="Wang S."/>
            <person name="Zhao J."/>
            <person name="Liu C."/>
            <person name="Gao L."/>
            <person name="Xia E."/>
            <person name="Lu Y."/>
            <person name="Tai Y."/>
            <person name="She G."/>
            <person name="Sun J."/>
            <person name="Cao H."/>
            <person name="Tong W."/>
            <person name="Gao Q."/>
            <person name="Li Y."/>
            <person name="Deng W."/>
            <person name="Jiang X."/>
            <person name="Wang W."/>
            <person name="Chen Q."/>
            <person name="Zhang S."/>
            <person name="Li H."/>
            <person name="Wu J."/>
            <person name="Wang P."/>
            <person name="Li P."/>
            <person name="Shi C."/>
            <person name="Zheng F."/>
            <person name="Jian J."/>
            <person name="Huang B."/>
            <person name="Shan D."/>
            <person name="Shi M."/>
            <person name="Fang C."/>
            <person name="Yue Y."/>
            <person name="Li F."/>
            <person name="Li D."/>
            <person name="Wei S."/>
            <person name="Han B."/>
            <person name="Jiang C."/>
            <person name="Yin Y."/>
            <person name="Xia T."/>
            <person name="Zhang Z."/>
            <person name="Bennetzen J.L."/>
            <person name="Zhao S."/>
            <person name="Wan X."/>
        </authorList>
    </citation>
    <scope>NUCLEOTIDE SEQUENCE [LARGE SCALE GENOMIC DNA]</scope>
    <source>
        <strain evidence="5">cv. Shuchazao</strain>
        <tissue evidence="4">Leaf</tissue>
    </source>
</reference>
<evidence type="ECO:0000313" key="4">
    <source>
        <dbReference type="EMBL" id="THF95305.1"/>
    </source>
</evidence>
<dbReference type="Pfam" id="PF14543">
    <property type="entry name" value="TAXi_N"/>
    <property type="match status" value="2"/>
</dbReference>
<dbReference type="Proteomes" id="UP000306102">
    <property type="component" value="Unassembled WGS sequence"/>
</dbReference>
<dbReference type="EMBL" id="SDRB02013284">
    <property type="protein sequence ID" value="THF95305.1"/>
    <property type="molecule type" value="Genomic_DNA"/>
</dbReference>
<proteinExistence type="inferred from homology"/>
<dbReference type="SUPFAM" id="SSF50630">
    <property type="entry name" value="Acid proteases"/>
    <property type="match status" value="2"/>
</dbReference>
<name>A0A4S4D2F3_CAMSN</name>
<accession>A0A4S4D2F3</accession>
<comment type="similarity">
    <text evidence="1">Belongs to the peptidase A1 family.</text>
</comment>
<dbReference type="InterPro" id="IPR033121">
    <property type="entry name" value="PEPTIDASE_A1"/>
</dbReference>
<dbReference type="Pfam" id="PF12041">
    <property type="entry name" value="DELLA"/>
    <property type="match status" value="1"/>
</dbReference>
<dbReference type="InterPro" id="IPR032799">
    <property type="entry name" value="TAXi_C"/>
</dbReference>
<feature type="compositionally biased region" description="Low complexity" evidence="2">
    <location>
        <begin position="7"/>
        <end position="35"/>
    </location>
</feature>
<gene>
    <name evidence="4" type="ORF">TEA_016847</name>
</gene>
<evidence type="ECO:0000259" key="3">
    <source>
        <dbReference type="PROSITE" id="PS51767"/>
    </source>
</evidence>
<dbReference type="AlphaFoldDB" id="A0A4S4D2F3"/>
<dbReference type="InterPro" id="IPR021914">
    <property type="entry name" value="TF_DELLA_N"/>
</dbReference>
<feature type="domain" description="Peptidase A1" evidence="3">
    <location>
        <begin position="313"/>
        <end position="666"/>
    </location>
</feature>
<dbReference type="PANTHER" id="PTHR13683:SF750">
    <property type="entry name" value="ASPARTYL PROTEASE AED1"/>
    <property type="match status" value="1"/>
</dbReference>
<feature type="region of interest" description="Disordered" evidence="2">
    <location>
        <begin position="265"/>
        <end position="300"/>
    </location>
</feature>
<dbReference type="GO" id="GO:0006508">
    <property type="term" value="P:proteolysis"/>
    <property type="evidence" value="ECO:0007669"/>
    <property type="project" value="InterPro"/>
</dbReference>
<feature type="compositionally biased region" description="Basic and acidic residues" evidence="2">
    <location>
        <begin position="73"/>
        <end position="94"/>
    </location>
</feature>
<dbReference type="Pfam" id="PF00026">
    <property type="entry name" value="Asp"/>
    <property type="match status" value="1"/>
</dbReference>
<dbReference type="Gene3D" id="2.40.70.10">
    <property type="entry name" value="Acid Proteases"/>
    <property type="match status" value="5"/>
</dbReference>
<evidence type="ECO:0000256" key="2">
    <source>
        <dbReference type="SAM" id="MobiDB-lite"/>
    </source>
</evidence>
<evidence type="ECO:0000313" key="5">
    <source>
        <dbReference type="Proteomes" id="UP000306102"/>
    </source>
</evidence>
<dbReference type="PROSITE" id="PS51767">
    <property type="entry name" value="PEPTIDASE_A1"/>
    <property type="match status" value="1"/>
</dbReference>
<dbReference type="GO" id="GO:0004190">
    <property type="term" value="F:aspartic-type endopeptidase activity"/>
    <property type="evidence" value="ECO:0007669"/>
    <property type="project" value="InterPro"/>
</dbReference>
<dbReference type="InterPro" id="IPR001461">
    <property type="entry name" value="Aspartic_peptidase_A1"/>
</dbReference>
<dbReference type="PANTHER" id="PTHR13683">
    <property type="entry name" value="ASPARTYL PROTEASES"/>
    <property type="match status" value="1"/>
</dbReference>
<dbReference type="Pfam" id="PF14541">
    <property type="entry name" value="TAXi_C"/>
    <property type="match status" value="1"/>
</dbReference>
<dbReference type="InterPro" id="IPR021109">
    <property type="entry name" value="Peptidase_aspartic_dom_sf"/>
</dbReference>
<dbReference type="STRING" id="542762.A0A4S4D2F3"/>
<feature type="compositionally biased region" description="Polar residues" evidence="2">
    <location>
        <begin position="270"/>
        <end position="281"/>
    </location>
</feature>
<sequence>MGPYDASMSSSGSNSSSSPFSSSSSSSPSESSSSASLLKYLRGLGHCSHPVGLHSPRERETPSGLGFWPPKMVADRGKKSKVADRTQDEHSDHIDTDLVLSIEKLQEVQDDLDNSSSSSAGDAPDQIAGLLAEAGYRVQSSELRHVAQRLERLENVMVNAPAEVQQLQRQFYTPCRSRAFPPPCRNFISLVDSFSSGKSVSRPRDEEAMFWVAGREEEAMLLSVSETDKRKDWTVSLKVVHKYGPCSHLRPEKASAPPTLTEILTRDQSRVNSIQSRLKQNSLEKDSSSSSSSNSKAATTIPAKSGPIGSFIYIVTVGLGTPKKQLSLIFDTGSTFVWTHFPPPPAPSLVAQPTPASTASAKLDGEAGLIGPDQSQLSLVSQISFKYGNYFSYCLSSTPNYTGSLTFGKGGRSSTGSSLQFSLLLSKSKDPSSYYIDIIGIKVGGKTLSSSQSVFKTPGSIIDSGIVITRLPLAATRRLKIPSISFVFGGNIEVAIDYSGILIPVLSKACLAFLGNSNSSDLLIFGNAQQKTLDVVYDVAGGKLGFGYRGDTVWSCQTIVEDTLSSSISTIFSCSTNPCVYGIRYGDGSTSYGFFASETFTLTPSDVFPNFLFGCGENNQAKLDGKAGLIRPGRSRLSLVSQISFKYGNYFSYCPQQRQQQLVHRA</sequence>
<dbReference type="InterPro" id="IPR038088">
    <property type="entry name" value="DELLA_N_sf"/>
</dbReference>
<dbReference type="Gene3D" id="1.10.10.1290">
    <property type="entry name" value="Transcriptional regulator DELLA, N-terminal domain"/>
    <property type="match status" value="1"/>
</dbReference>
<protein>
    <recommendedName>
        <fullName evidence="3">Peptidase A1 domain-containing protein</fullName>
    </recommendedName>
</protein>